<feature type="region of interest" description="Disordered" evidence="7">
    <location>
        <begin position="131"/>
        <end position="150"/>
    </location>
</feature>
<feature type="compositionally biased region" description="Acidic residues" evidence="7">
    <location>
        <begin position="34"/>
        <end position="48"/>
    </location>
</feature>
<dbReference type="GO" id="GO:0070847">
    <property type="term" value="C:core mediator complex"/>
    <property type="evidence" value="ECO:0007669"/>
    <property type="project" value="TreeGrafter"/>
</dbReference>
<keyword evidence="6" id="KW-0010">Activator</keyword>
<comment type="similarity">
    <text evidence="2 6">Belongs to the Mediator complex subunit 17 family.</text>
</comment>
<comment type="subunit">
    <text evidence="6">Component of the Mediator complex.</text>
</comment>
<keyword evidence="4 6" id="KW-0804">Transcription</keyword>
<feature type="non-terminal residue" evidence="8">
    <location>
        <position position="650"/>
    </location>
</feature>
<evidence type="ECO:0000256" key="1">
    <source>
        <dbReference type="ARBA" id="ARBA00004123"/>
    </source>
</evidence>
<accession>A0AAV2SD43</accession>
<keyword evidence="3 6" id="KW-0805">Transcription regulation</keyword>
<keyword evidence="5 6" id="KW-0539">Nucleus</keyword>
<feature type="region of interest" description="Disordered" evidence="7">
    <location>
        <begin position="26"/>
        <end position="54"/>
    </location>
</feature>
<dbReference type="InterPro" id="IPR019313">
    <property type="entry name" value="Mediator_Med17"/>
</dbReference>
<comment type="function">
    <text evidence="6">Component of the Mediator complex, a coactivator involved in the regulated transcription of nearly all RNA polymerase II-dependent genes. Mediator functions as a bridge to convey information from gene-specific regulatory proteins to the basal RNA polymerase II transcription machinery. Mediator is recruited to promoters by direct interactions with regulatory proteins and serves as a scaffold for the assembly of a functional preinitiation complex with RNA polymerase II and the general transcription factors.</text>
</comment>
<evidence type="ECO:0000313" key="8">
    <source>
        <dbReference type="EMBL" id="CAL4186926.1"/>
    </source>
</evidence>
<dbReference type="PANTHER" id="PTHR13114:SF7">
    <property type="entry name" value="MEDIATOR OF RNA POLYMERASE II TRANSCRIPTION SUBUNIT 17"/>
    <property type="match status" value="1"/>
</dbReference>
<reference evidence="8 9" key="1">
    <citation type="submission" date="2024-05" db="EMBL/GenBank/DDBJ databases">
        <authorList>
            <person name="Wallberg A."/>
        </authorList>
    </citation>
    <scope>NUCLEOTIDE SEQUENCE [LARGE SCALE GENOMIC DNA]</scope>
</reference>
<evidence type="ECO:0000313" key="9">
    <source>
        <dbReference type="Proteomes" id="UP001497623"/>
    </source>
</evidence>
<comment type="subcellular location">
    <subcellularLocation>
        <location evidence="1 6">Nucleus</location>
    </subcellularLocation>
</comment>
<evidence type="ECO:0000256" key="7">
    <source>
        <dbReference type="SAM" id="MobiDB-lite"/>
    </source>
</evidence>
<feature type="region of interest" description="Disordered" evidence="7">
    <location>
        <begin position="195"/>
        <end position="214"/>
    </location>
</feature>
<evidence type="ECO:0000256" key="5">
    <source>
        <dbReference type="ARBA" id="ARBA00023242"/>
    </source>
</evidence>
<dbReference type="GO" id="GO:0016592">
    <property type="term" value="C:mediator complex"/>
    <property type="evidence" value="ECO:0007669"/>
    <property type="project" value="InterPro"/>
</dbReference>
<dbReference type="EMBL" id="CAXKWB010063705">
    <property type="protein sequence ID" value="CAL4186926.1"/>
    <property type="molecule type" value="Genomic_DNA"/>
</dbReference>
<organism evidence="8 9">
    <name type="scientific">Meganyctiphanes norvegica</name>
    <name type="common">Northern krill</name>
    <name type="synonym">Thysanopoda norvegica</name>
    <dbReference type="NCBI Taxonomy" id="48144"/>
    <lineage>
        <taxon>Eukaryota</taxon>
        <taxon>Metazoa</taxon>
        <taxon>Ecdysozoa</taxon>
        <taxon>Arthropoda</taxon>
        <taxon>Crustacea</taxon>
        <taxon>Multicrustacea</taxon>
        <taxon>Malacostraca</taxon>
        <taxon>Eumalacostraca</taxon>
        <taxon>Eucarida</taxon>
        <taxon>Euphausiacea</taxon>
        <taxon>Euphausiidae</taxon>
        <taxon>Meganyctiphanes</taxon>
    </lineage>
</organism>
<gene>
    <name evidence="6" type="primary">MED17</name>
    <name evidence="8" type="ORF">MNOR_LOCUS36110</name>
</gene>
<dbReference type="GO" id="GO:0003712">
    <property type="term" value="F:transcription coregulator activity"/>
    <property type="evidence" value="ECO:0007669"/>
    <property type="project" value="InterPro"/>
</dbReference>
<protein>
    <recommendedName>
        <fullName evidence="6">Mediator of RNA polymerase II transcription subunit 17</fullName>
    </recommendedName>
    <alternativeName>
        <fullName evidence="6">Mediator complex subunit 17</fullName>
    </alternativeName>
</protein>
<dbReference type="PANTHER" id="PTHR13114">
    <property type="entry name" value="MEDIATOR OF RNA POLYMERASE II TRANSCRIPTION SUBUNIT 17"/>
    <property type="match status" value="1"/>
</dbReference>
<dbReference type="GO" id="GO:0006357">
    <property type="term" value="P:regulation of transcription by RNA polymerase II"/>
    <property type="evidence" value="ECO:0007669"/>
    <property type="project" value="InterPro"/>
</dbReference>
<dbReference type="AlphaFoldDB" id="A0AAV2SD43"/>
<dbReference type="Pfam" id="PF10156">
    <property type="entry name" value="Med17"/>
    <property type="match status" value="1"/>
</dbReference>
<evidence type="ECO:0000256" key="3">
    <source>
        <dbReference type="ARBA" id="ARBA00023015"/>
    </source>
</evidence>
<name>A0AAV2SD43_MEGNR</name>
<evidence type="ECO:0000256" key="4">
    <source>
        <dbReference type="ARBA" id="ARBA00023163"/>
    </source>
</evidence>
<keyword evidence="9" id="KW-1185">Reference proteome</keyword>
<comment type="caution">
    <text evidence="8">The sequence shown here is derived from an EMBL/GenBank/DDBJ whole genome shotgun (WGS) entry which is preliminary data.</text>
</comment>
<proteinExistence type="inferred from homology"/>
<feature type="region of interest" description="Disordered" evidence="7">
    <location>
        <begin position="344"/>
        <end position="363"/>
    </location>
</feature>
<evidence type="ECO:0000256" key="2">
    <source>
        <dbReference type="ARBA" id="ARBA00005635"/>
    </source>
</evidence>
<sequence length="650" mass="72727">MPNTKFYLYSRPPTMSEKLTELARKIDFGVNDGDPGEEEEEKKEEEEEKPLFEQPHWPFEDIRDKIRNAHTEMSVLHDVLALVKEKRYMCLDPVHTEQPDSKQYIQFLALKKSLSSAGNILLSGAERLRSSHLVPTSSPGGVGAQRPGQPTEDFHTELLRLRENWRLKKVGNTIIGDLSYRSAGSHFKHSGIFEVSKSEEEKPGPSNSIMPGGVSPMINRSIPPQSSLKVTVPAELEGSAYIFVCIKKDEEDICSAQLSSNDFTTADPRWQLKLEKAQNVLFCKELFSQLAREAVKLTPAIPHLVVGNQITATIFPGIHLLIGLCHSDNKGTLTVDPNRLQNARTQTNSTGPCGSGSGSSSGVNVAPGKYTHENDLEHSLHQLLHRVYHHTFQHPLPHPVYAQMGLSKRRRIAGPEGLDRNQLLQTVKEPTLLEQIICQVQHNFLRLRTMYVIDQLAMELKDPLIVSHWNAFNSPTQSCVKITIVTQGYDSVVRTKLVIHIYERTLKCICRDGKVMTMSFEPQELRNLILCQISQHNMAAVQCLAKYTGWTVLSSEQNIGIGALEPLGNASTVMLASPMGNKIIGVRSVPHPGVTVYVASAPRNDFYPSSVVSEQKWENLAGEWREVRLERMEGRNFLSKIELLMAVLTA</sequence>
<dbReference type="Proteomes" id="UP001497623">
    <property type="component" value="Unassembled WGS sequence"/>
</dbReference>
<evidence type="ECO:0000256" key="6">
    <source>
        <dbReference type="RuleBase" id="RU364140"/>
    </source>
</evidence>